<sequence length="291" mass="31694">MSRRDVQVPGGIYCHVWEPDHDPVGTLLAVHGITSSSRAWAPLARQLPGWRIVAPDLRGRGRSNALPAPYGMAQHADDVAAALEHLGIHHVLPVGHSMGGFVCVTLADRHPHLLDRLVLVDGGLPLPMPPGATPDEAMQAILGPAAQRLSMTFDSPEEYIAFWRQHPAFADWNADVERYVRYDLSGDEPPYRPATSYNAMAGDFHDLGRADGNDFRTALERLRVPTLFLRAPRGMVDEPGGLFSPEYAAGWAARLPGFTVVDVPDTNHYTITLSEHGAAAVADAVRLEVAR</sequence>
<dbReference type="RefSeq" id="WP_345579809.1">
    <property type="nucleotide sequence ID" value="NZ_BAABLV010000017.1"/>
</dbReference>
<protein>
    <recommendedName>
        <fullName evidence="2">AB hydrolase-1 domain-containing protein</fullName>
    </recommendedName>
</protein>
<dbReference type="Pfam" id="PF00561">
    <property type="entry name" value="Abhydrolase_1"/>
    <property type="match status" value="1"/>
</dbReference>
<evidence type="ECO:0000313" key="4">
    <source>
        <dbReference type="Proteomes" id="UP001501521"/>
    </source>
</evidence>
<reference evidence="4" key="1">
    <citation type="journal article" date="2019" name="Int. J. Syst. Evol. Microbiol.">
        <title>The Global Catalogue of Microorganisms (GCM) 10K type strain sequencing project: providing services to taxonomists for standard genome sequencing and annotation.</title>
        <authorList>
            <consortium name="The Broad Institute Genomics Platform"/>
            <consortium name="The Broad Institute Genome Sequencing Center for Infectious Disease"/>
            <person name="Wu L."/>
            <person name="Ma J."/>
        </authorList>
    </citation>
    <scope>NUCLEOTIDE SEQUENCE [LARGE SCALE GENOMIC DNA]</scope>
    <source>
        <strain evidence="4">JCM 19125</strain>
    </source>
</reference>
<dbReference type="PANTHER" id="PTHR43798">
    <property type="entry name" value="MONOACYLGLYCEROL LIPASE"/>
    <property type="match status" value="1"/>
</dbReference>
<evidence type="ECO:0000256" key="1">
    <source>
        <dbReference type="ARBA" id="ARBA00022801"/>
    </source>
</evidence>
<evidence type="ECO:0000313" key="3">
    <source>
        <dbReference type="EMBL" id="GAA4894466.1"/>
    </source>
</evidence>
<organism evidence="3 4">
    <name type="scientific">Tessaracoccus lubricantis</name>
    <dbReference type="NCBI Taxonomy" id="545543"/>
    <lineage>
        <taxon>Bacteria</taxon>
        <taxon>Bacillati</taxon>
        <taxon>Actinomycetota</taxon>
        <taxon>Actinomycetes</taxon>
        <taxon>Propionibacteriales</taxon>
        <taxon>Propionibacteriaceae</taxon>
        <taxon>Tessaracoccus</taxon>
    </lineage>
</organism>
<accession>A0ABP9FEK0</accession>
<dbReference type="PRINTS" id="PR00111">
    <property type="entry name" value="ABHYDROLASE"/>
</dbReference>
<gene>
    <name evidence="3" type="ORF">GCM10025789_09690</name>
</gene>
<dbReference type="Proteomes" id="UP001501521">
    <property type="component" value="Unassembled WGS sequence"/>
</dbReference>
<dbReference type="PANTHER" id="PTHR43798:SF31">
    <property type="entry name" value="AB HYDROLASE SUPERFAMILY PROTEIN YCLE"/>
    <property type="match status" value="1"/>
</dbReference>
<comment type="caution">
    <text evidence="3">The sequence shown here is derived from an EMBL/GenBank/DDBJ whole genome shotgun (WGS) entry which is preliminary data.</text>
</comment>
<dbReference type="InterPro" id="IPR050266">
    <property type="entry name" value="AB_hydrolase_sf"/>
</dbReference>
<evidence type="ECO:0000259" key="2">
    <source>
        <dbReference type="Pfam" id="PF00561"/>
    </source>
</evidence>
<name>A0ABP9FEK0_9ACTN</name>
<proteinExistence type="predicted"/>
<dbReference type="EMBL" id="BAABLV010000017">
    <property type="protein sequence ID" value="GAA4894466.1"/>
    <property type="molecule type" value="Genomic_DNA"/>
</dbReference>
<feature type="domain" description="AB hydrolase-1" evidence="2">
    <location>
        <begin position="26"/>
        <end position="269"/>
    </location>
</feature>
<dbReference type="Gene3D" id="3.40.50.1820">
    <property type="entry name" value="alpha/beta hydrolase"/>
    <property type="match status" value="1"/>
</dbReference>
<dbReference type="SUPFAM" id="SSF53474">
    <property type="entry name" value="alpha/beta-Hydrolases"/>
    <property type="match status" value="1"/>
</dbReference>
<dbReference type="InterPro" id="IPR000073">
    <property type="entry name" value="AB_hydrolase_1"/>
</dbReference>
<keyword evidence="4" id="KW-1185">Reference proteome</keyword>
<keyword evidence="1" id="KW-0378">Hydrolase</keyword>
<dbReference type="InterPro" id="IPR029058">
    <property type="entry name" value="AB_hydrolase_fold"/>
</dbReference>